<dbReference type="AlphaFoldDB" id="A0A2N1NK88"/>
<proteinExistence type="predicted"/>
<keyword evidence="2" id="KW-0732">Signal</keyword>
<feature type="transmembrane region" description="Helical" evidence="1">
    <location>
        <begin position="447"/>
        <end position="466"/>
    </location>
</feature>
<feature type="signal peptide" evidence="2">
    <location>
        <begin position="1"/>
        <end position="17"/>
    </location>
</feature>
<comment type="caution">
    <text evidence="3">The sequence shown here is derived from an EMBL/GenBank/DDBJ whole genome shotgun (WGS) entry which is preliminary data.</text>
</comment>
<sequence length="597" mass="70350">MFFVIIFICFLCPFVKAQVSNDYALEAFSGYIDVLINFMVPLLVFLIVDYGYESKSFVRLSRSIVFFINVAIQQEIAFIFSSFKVSNFVKILQHIVFGLLGIEIIGNFIIFLIIKKEKTEPNPLEILEKKFEKKFKGEIYDLKETLKKAVKTQNEQIRTFENSIKTQFQTLKTLQQTLEYKFKLQIQNLKKYFDESIQILEEIHESRWKMFTQFFAQIIQIIQILKQFFDEYIKTQIQTLEDIFLTKREYEPKFQTLEKKVKTLEQKVDPSSQNKTPIDKVNTSESASSDIEGKLNKVKLEFNEAKLKFADSDIDGKFNKAKSEYDEAKSKLNNAFEEIFDNTQELKLQEKLKLQEELRLKEELKLQKKLDGMFQDVYIIQGKDDIFQEKDDIFQGKDDIIQEKDDIFQEKDDIFQGKDDIFQGKVDKEKSSKNFSKEKIFIEMLRLAAKFTALTFFGIILCFLLNDLKENITQSFVMSSVISASLIFIIQFTILITAYRREKLEVYIEKQEIYNNVVSKYYAYFSIIEEFVSINVLYLPSLINYFLLQTPNIFNKIFLNLSALLVTVWIMVMYKSILKNEGMNEKKVEKKEKDNVA</sequence>
<dbReference type="OrthoDB" id="2404674at2759"/>
<feature type="transmembrane region" description="Helical" evidence="1">
    <location>
        <begin position="64"/>
        <end position="83"/>
    </location>
</feature>
<dbReference type="VEuPathDB" id="FungiDB:RhiirA1_513550"/>
<gene>
    <name evidence="3" type="ORF">RhiirC2_774984</name>
</gene>
<feature type="transmembrane region" description="Helical" evidence="1">
    <location>
        <begin position="95"/>
        <end position="114"/>
    </location>
</feature>
<feature type="chain" id="PRO_5014599377" evidence="2">
    <location>
        <begin position="18"/>
        <end position="597"/>
    </location>
</feature>
<keyword evidence="1" id="KW-0472">Membrane</keyword>
<evidence type="ECO:0000256" key="2">
    <source>
        <dbReference type="SAM" id="SignalP"/>
    </source>
</evidence>
<feature type="transmembrane region" description="Helical" evidence="1">
    <location>
        <begin position="553"/>
        <end position="574"/>
    </location>
</feature>
<dbReference type="VEuPathDB" id="FungiDB:RhiirFUN_024001"/>
<evidence type="ECO:0000313" key="3">
    <source>
        <dbReference type="EMBL" id="PKK74260.1"/>
    </source>
</evidence>
<dbReference type="Proteomes" id="UP000233469">
    <property type="component" value="Unassembled WGS sequence"/>
</dbReference>
<protein>
    <submittedName>
        <fullName evidence="3">Uncharacterized protein</fullName>
    </submittedName>
</protein>
<feature type="transmembrane region" description="Helical" evidence="1">
    <location>
        <begin position="478"/>
        <end position="500"/>
    </location>
</feature>
<organism evidence="3 4">
    <name type="scientific">Rhizophagus irregularis</name>
    <dbReference type="NCBI Taxonomy" id="588596"/>
    <lineage>
        <taxon>Eukaryota</taxon>
        <taxon>Fungi</taxon>
        <taxon>Fungi incertae sedis</taxon>
        <taxon>Mucoromycota</taxon>
        <taxon>Glomeromycotina</taxon>
        <taxon>Glomeromycetes</taxon>
        <taxon>Glomerales</taxon>
        <taxon>Glomeraceae</taxon>
        <taxon>Rhizophagus</taxon>
    </lineage>
</organism>
<evidence type="ECO:0000313" key="4">
    <source>
        <dbReference type="Proteomes" id="UP000233469"/>
    </source>
</evidence>
<keyword evidence="1" id="KW-1133">Transmembrane helix</keyword>
<dbReference type="EMBL" id="LLXL01000314">
    <property type="protein sequence ID" value="PKK74260.1"/>
    <property type="molecule type" value="Genomic_DNA"/>
</dbReference>
<name>A0A2N1NK88_9GLOM</name>
<accession>A0A2N1NK88</accession>
<dbReference type="VEuPathDB" id="FungiDB:FUN_002920"/>
<evidence type="ECO:0000256" key="1">
    <source>
        <dbReference type="SAM" id="Phobius"/>
    </source>
</evidence>
<reference evidence="3 4" key="1">
    <citation type="submission" date="2016-04" db="EMBL/GenBank/DDBJ databases">
        <title>Genome analyses suggest a sexual origin of heterokaryosis in a supposedly ancient asexual fungus.</title>
        <authorList>
            <person name="Ropars J."/>
            <person name="Sedzielewska K."/>
            <person name="Noel J."/>
            <person name="Charron P."/>
            <person name="Farinelli L."/>
            <person name="Marton T."/>
            <person name="Kruger M."/>
            <person name="Pelin A."/>
            <person name="Brachmann A."/>
            <person name="Corradi N."/>
        </authorList>
    </citation>
    <scope>NUCLEOTIDE SEQUENCE [LARGE SCALE GENOMIC DNA]</scope>
    <source>
        <strain evidence="3 4">C2</strain>
    </source>
</reference>
<reference evidence="3 4" key="2">
    <citation type="submission" date="2017-10" db="EMBL/GenBank/DDBJ databases">
        <title>Extensive intraspecific genome diversity in a model arbuscular mycorrhizal fungus.</title>
        <authorList>
            <person name="Chen E.C.H."/>
            <person name="Morin E."/>
            <person name="Baudet D."/>
            <person name="Noel J."/>
            <person name="Ndikumana S."/>
            <person name="Charron P."/>
            <person name="St-Onge C."/>
            <person name="Giorgi J."/>
            <person name="Grigoriev I.V."/>
            <person name="Roux C."/>
            <person name="Martin F.M."/>
            <person name="Corradi N."/>
        </authorList>
    </citation>
    <scope>NUCLEOTIDE SEQUENCE [LARGE SCALE GENOMIC DNA]</scope>
    <source>
        <strain evidence="3 4">C2</strain>
    </source>
</reference>
<keyword evidence="1" id="KW-0812">Transmembrane</keyword>
<feature type="transmembrane region" description="Helical" evidence="1">
    <location>
        <begin position="27"/>
        <end position="52"/>
    </location>
</feature>
<feature type="transmembrane region" description="Helical" evidence="1">
    <location>
        <begin position="521"/>
        <end position="547"/>
    </location>
</feature>